<dbReference type="InterPro" id="IPR056738">
    <property type="entry name" value="NfeD1b_N"/>
</dbReference>
<gene>
    <name evidence="3" type="ORF">LCGC14_1734710</name>
</gene>
<dbReference type="SUPFAM" id="SSF52096">
    <property type="entry name" value="ClpP/crotonase"/>
    <property type="match status" value="1"/>
</dbReference>
<comment type="caution">
    <text evidence="3">The sequence shown here is derived from an EMBL/GenBank/DDBJ whole genome shotgun (WGS) entry which is preliminary data.</text>
</comment>
<sequence>MAATACGWAWLLVVGIALPLGVDSLVADTLTKTDGTVYKGRVVEEKDGYVFFEIRRNGGRGILPIPRTKIRSIVPGKDEQPAPASKPTTRSVVPLGPGYYPLPIKGVIGVDIRAEFLRQAMADARKAKPDYVVLYFDSPGGSVREMVKLLDVLAESKKSLRIIALVRQASSAASVLAMACSDIYMKPEGTIGAPPPGAKAEGLTPMARLIIHERMAIAARIGGHNPLIGRGMVEPDLELALLTVDGKPAVQKGRGGLRIKTPGKLLSLKATPAVNCGLAKGVCDSIAALHKPLGLKAWHVAPGKGWAMMVRLAAESRRKRAGEKRSKVHTAYMTGIAGKLKELDDELAQIKKQGQEAEESKRQLARDYDKKRQAMRDDRDRERREAERHRSSNPSLASDLRRAATERYNERRKQQRLRHQPQVDRIDREIRKLFRDMKRLKAKRQKLLAAAPKG</sequence>
<evidence type="ECO:0000313" key="3">
    <source>
        <dbReference type="EMBL" id="KKM07361.1"/>
    </source>
</evidence>
<feature type="compositionally biased region" description="Basic and acidic residues" evidence="1">
    <location>
        <begin position="399"/>
        <end position="412"/>
    </location>
</feature>
<protein>
    <recommendedName>
        <fullName evidence="2">NfeD1b N-terminal domain-containing protein</fullName>
    </recommendedName>
</protein>
<dbReference type="AlphaFoldDB" id="A0A0F9JNY0"/>
<feature type="compositionally biased region" description="Basic and acidic residues" evidence="1">
    <location>
        <begin position="353"/>
        <end position="390"/>
    </location>
</feature>
<dbReference type="PANTHER" id="PTHR33507:SF3">
    <property type="entry name" value="INNER MEMBRANE PROTEIN YBBJ"/>
    <property type="match status" value="1"/>
</dbReference>
<dbReference type="PANTHER" id="PTHR33507">
    <property type="entry name" value="INNER MEMBRANE PROTEIN YBBJ"/>
    <property type="match status" value="1"/>
</dbReference>
<accession>A0A0F9JNY0</accession>
<feature type="domain" description="NfeD1b N-terminal" evidence="2">
    <location>
        <begin position="102"/>
        <end position="299"/>
    </location>
</feature>
<reference evidence="3" key="1">
    <citation type="journal article" date="2015" name="Nature">
        <title>Complex archaea that bridge the gap between prokaryotes and eukaryotes.</title>
        <authorList>
            <person name="Spang A."/>
            <person name="Saw J.H."/>
            <person name="Jorgensen S.L."/>
            <person name="Zaremba-Niedzwiedzka K."/>
            <person name="Martijn J."/>
            <person name="Lind A.E."/>
            <person name="van Eijk R."/>
            <person name="Schleper C."/>
            <person name="Guy L."/>
            <person name="Ettema T.J."/>
        </authorList>
    </citation>
    <scope>NUCLEOTIDE SEQUENCE</scope>
</reference>
<feature type="region of interest" description="Disordered" evidence="1">
    <location>
        <begin position="352"/>
        <end position="426"/>
    </location>
</feature>
<dbReference type="Gene3D" id="3.90.226.10">
    <property type="entry name" value="2-enoyl-CoA Hydratase, Chain A, domain 1"/>
    <property type="match status" value="1"/>
</dbReference>
<organism evidence="3">
    <name type="scientific">marine sediment metagenome</name>
    <dbReference type="NCBI Taxonomy" id="412755"/>
    <lineage>
        <taxon>unclassified sequences</taxon>
        <taxon>metagenomes</taxon>
        <taxon>ecological metagenomes</taxon>
    </lineage>
</organism>
<dbReference type="EMBL" id="LAZR01015789">
    <property type="protein sequence ID" value="KKM07361.1"/>
    <property type="molecule type" value="Genomic_DNA"/>
</dbReference>
<dbReference type="Pfam" id="PF25145">
    <property type="entry name" value="NfeD1b_N"/>
    <property type="match status" value="1"/>
</dbReference>
<dbReference type="GO" id="GO:0005886">
    <property type="term" value="C:plasma membrane"/>
    <property type="evidence" value="ECO:0007669"/>
    <property type="project" value="TreeGrafter"/>
</dbReference>
<evidence type="ECO:0000259" key="2">
    <source>
        <dbReference type="Pfam" id="PF25145"/>
    </source>
</evidence>
<evidence type="ECO:0000256" key="1">
    <source>
        <dbReference type="SAM" id="MobiDB-lite"/>
    </source>
</evidence>
<name>A0A0F9JNY0_9ZZZZ</name>
<dbReference type="InterPro" id="IPR052165">
    <property type="entry name" value="Membrane_assoc_protease"/>
</dbReference>
<dbReference type="InterPro" id="IPR029045">
    <property type="entry name" value="ClpP/crotonase-like_dom_sf"/>
</dbReference>
<proteinExistence type="predicted"/>